<name>A0ACC2XSN1_9TREE</name>
<keyword evidence="2" id="KW-1185">Reference proteome</keyword>
<accession>A0ACC2XSN1</accession>
<protein>
    <submittedName>
        <fullName evidence="1">Uncharacterized protein</fullName>
    </submittedName>
</protein>
<dbReference type="EMBL" id="JASBWV010000005">
    <property type="protein sequence ID" value="KAJ9126484.1"/>
    <property type="molecule type" value="Genomic_DNA"/>
</dbReference>
<reference evidence="1" key="1">
    <citation type="submission" date="2023-04" db="EMBL/GenBank/DDBJ databases">
        <title>Draft Genome sequencing of Naganishia species isolated from polar environments using Oxford Nanopore Technology.</title>
        <authorList>
            <person name="Leo P."/>
            <person name="Venkateswaran K."/>
        </authorList>
    </citation>
    <scope>NUCLEOTIDE SEQUENCE</scope>
    <source>
        <strain evidence="1">DBVPG 5303</strain>
    </source>
</reference>
<evidence type="ECO:0000313" key="2">
    <source>
        <dbReference type="Proteomes" id="UP001234202"/>
    </source>
</evidence>
<gene>
    <name evidence="1" type="ORF">QFC24_002227</name>
</gene>
<organism evidence="1 2">
    <name type="scientific">Naganishia onofrii</name>
    <dbReference type="NCBI Taxonomy" id="1851511"/>
    <lineage>
        <taxon>Eukaryota</taxon>
        <taxon>Fungi</taxon>
        <taxon>Dikarya</taxon>
        <taxon>Basidiomycota</taxon>
        <taxon>Agaricomycotina</taxon>
        <taxon>Tremellomycetes</taxon>
        <taxon>Filobasidiales</taxon>
        <taxon>Filobasidiaceae</taxon>
        <taxon>Naganishia</taxon>
    </lineage>
</organism>
<comment type="caution">
    <text evidence="1">The sequence shown here is derived from an EMBL/GenBank/DDBJ whole genome shotgun (WGS) entry which is preliminary data.</text>
</comment>
<proteinExistence type="predicted"/>
<evidence type="ECO:0000313" key="1">
    <source>
        <dbReference type="EMBL" id="KAJ9126484.1"/>
    </source>
</evidence>
<dbReference type="Proteomes" id="UP001234202">
    <property type="component" value="Unassembled WGS sequence"/>
</dbReference>
<sequence length="412" mass="44227">MATGPTNLTPFQATYHWRNKNCYPWSAEWFKREIPGLSAEQGDKKAEITEVTEVEGDVDLGQRKGKLLTIYDCRVVMNWKGTNGGEEVSGTLTVPEVSHECTDGISDYVFEWSSSTPSDFRSFLQSALVPVLISRFNDFPKELVAANGSDIANPSSVSPGASGTATPVATKYSPAPPGEVRSKASDAAAAGKSGKAAMVNTSTVAVEARLQASADDMYAFMTDERRIPMWSRSPAKMNPTPGAPFELFGGNVVGKVVAAEPGKKLVQSWQLKTPTWPSDHFGTMTITFDQGDDSTLTVFSLAGVPKGQEETLEKAIDTYYVRGLKQMGLVLLSSSTRPVTFQSKPLASPLASSGSTTKVGTERKKVKKRVTKSDKKAAASAAAEWTSYLGYATMLASAVGLAGIVWSSYQQK</sequence>